<dbReference type="InterPro" id="IPR018114">
    <property type="entry name" value="TRYPSIN_HIS"/>
</dbReference>
<evidence type="ECO:0000313" key="3">
    <source>
        <dbReference type="EMBL" id="MDQ0167333.1"/>
    </source>
</evidence>
<reference evidence="3 4" key="1">
    <citation type="submission" date="2023-07" db="EMBL/GenBank/DDBJ databases">
        <title>Genomic Encyclopedia of Type Strains, Phase IV (KMG-IV): sequencing the most valuable type-strain genomes for metagenomic binning, comparative biology and taxonomic classification.</title>
        <authorList>
            <person name="Goeker M."/>
        </authorList>
    </citation>
    <scope>NUCLEOTIDE SEQUENCE [LARGE SCALE GENOMIC DNA]</scope>
    <source>
        <strain evidence="3 4">DSM 12751</strain>
    </source>
</reference>
<dbReference type="SUPFAM" id="SSF50494">
    <property type="entry name" value="Trypsin-like serine proteases"/>
    <property type="match status" value="1"/>
</dbReference>
<evidence type="ECO:0000256" key="2">
    <source>
        <dbReference type="SAM" id="SignalP"/>
    </source>
</evidence>
<dbReference type="RefSeq" id="WP_307396189.1">
    <property type="nucleotide sequence ID" value="NZ_BAAADK010000002.1"/>
</dbReference>
<proteinExistence type="predicted"/>
<keyword evidence="4" id="KW-1185">Reference proteome</keyword>
<keyword evidence="1" id="KW-0645">Protease</keyword>
<dbReference type="InterPro" id="IPR009003">
    <property type="entry name" value="Peptidase_S1_PA"/>
</dbReference>
<accession>A0ABT9W256</accession>
<organism evidence="3 4">
    <name type="scientific">Caldalkalibacillus horti</name>
    <dbReference type="NCBI Taxonomy" id="77523"/>
    <lineage>
        <taxon>Bacteria</taxon>
        <taxon>Bacillati</taxon>
        <taxon>Bacillota</taxon>
        <taxon>Bacilli</taxon>
        <taxon>Bacillales</taxon>
        <taxon>Bacillaceae</taxon>
        <taxon>Caldalkalibacillus</taxon>
    </lineage>
</organism>
<dbReference type="Gene3D" id="2.40.10.10">
    <property type="entry name" value="Trypsin-like serine proteases"/>
    <property type="match status" value="2"/>
</dbReference>
<comment type="caution">
    <text evidence="3">The sequence shown here is derived from an EMBL/GenBank/DDBJ whole genome shotgun (WGS) entry which is preliminary data.</text>
</comment>
<evidence type="ECO:0008006" key="5">
    <source>
        <dbReference type="Google" id="ProtNLM"/>
    </source>
</evidence>
<dbReference type="InterPro" id="IPR043504">
    <property type="entry name" value="Peptidase_S1_PA_chymotrypsin"/>
</dbReference>
<sequence>MKIIRNVVLMTTLILLISITLMNSSLANDTSTDEVTLVRAELNEDTISSAIQFRELHGIDSSDDFVRNLIESNYLYTELEQLLGFPLTNEEMEIISQRNKQQEDSNIIREFVEQNYNDIYAGSFFNSKDGSTTIFLTEITNIEFNQNIDYNDVTFEKVDYSLNQLVEVRDRLTENAEKLAEMNVNLYSIDEGSNRVIVYSGFDDEVDMDKIGQIVDLDKITFKKANFKPLNSFDLELGEHIQGRSGLRRSQCSSGFFAQNNSSQDVLVTAGHCNRISIPMSWYRGNSTDDFIGNFHSKVVGEFIYADSSTILLTNNVNIQPRIGSFNLTSINNTSEGLGNTIYYKGYVSGANFGSYNGGVCILSGTHPDPDVGNICDQGMVSNTFPSQGDSGGVVFTVPIGARLHGTVTGGLDTNNDGVFDTLVYSKIGNIVSELNLSGIYIVQ</sequence>
<dbReference type="PROSITE" id="PS00134">
    <property type="entry name" value="TRYPSIN_HIS"/>
    <property type="match status" value="1"/>
</dbReference>
<keyword evidence="2" id="KW-0732">Signal</keyword>
<gene>
    <name evidence="3" type="ORF">J2S11_003258</name>
</gene>
<keyword evidence="1" id="KW-0378">Hydrolase</keyword>
<protein>
    <recommendedName>
        <fullName evidence="5">Trypsin-like serine protease</fullName>
    </recommendedName>
</protein>
<evidence type="ECO:0000313" key="4">
    <source>
        <dbReference type="Proteomes" id="UP001235840"/>
    </source>
</evidence>
<name>A0ABT9W256_9BACI</name>
<evidence type="ECO:0000256" key="1">
    <source>
        <dbReference type="ARBA" id="ARBA00022825"/>
    </source>
</evidence>
<feature type="chain" id="PRO_5047021469" description="Trypsin-like serine protease" evidence="2">
    <location>
        <begin position="28"/>
        <end position="444"/>
    </location>
</feature>
<feature type="signal peptide" evidence="2">
    <location>
        <begin position="1"/>
        <end position="27"/>
    </location>
</feature>
<dbReference type="Proteomes" id="UP001235840">
    <property type="component" value="Unassembled WGS sequence"/>
</dbReference>
<keyword evidence="1" id="KW-0720">Serine protease</keyword>
<dbReference type="EMBL" id="JAUSTY010000015">
    <property type="protein sequence ID" value="MDQ0167333.1"/>
    <property type="molecule type" value="Genomic_DNA"/>
</dbReference>